<dbReference type="Proteomes" id="UP000569329">
    <property type="component" value="Unassembled WGS sequence"/>
</dbReference>
<evidence type="ECO:0000313" key="10">
    <source>
        <dbReference type="Proteomes" id="UP000569329"/>
    </source>
</evidence>
<feature type="domain" description="FAD/NAD(P)-binding" evidence="8">
    <location>
        <begin position="7"/>
        <end position="321"/>
    </location>
</feature>
<accession>A0A839E3J7</accession>
<gene>
    <name evidence="9" type="ORF">FHX42_002849</name>
</gene>
<comment type="cofactor">
    <cofactor evidence="5">
        <name>FAD</name>
        <dbReference type="ChEBI" id="CHEBI:57692"/>
    </cofactor>
    <text evidence="5">Binds 1 FAD per subunit.</text>
</comment>
<evidence type="ECO:0000256" key="1">
    <source>
        <dbReference type="ARBA" id="ARBA00007532"/>
    </source>
</evidence>
<dbReference type="SUPFAM" id="SSF55424">
    <property type="entry name" value="FAD/NAD-linked reductases, dimerisation (C-terminal) domain"/>
    <property type="match status" value="1"/>
</dbReference>
<name>A0A839E3J7_9PSEU</name>
<dbReference type="InterPro" id="IPR036188">
    <property type="entry name" value="FAD/NAD-bd_sf"/>
</dbReference>
<dbReference type="PANTHER" id="PTHR22912">
    <property type="entry name" value="DISULFIDE OXIDOREDUCTASE"/>
    <property type="match status" value="1"/>
</dbReference>
<feature type="disulfide bond" description="Redox-active" evidence="6">
    <location>
        <begin position="44"/>
        <end position="49"/>
    </location>
</feature>
<feature type="binding site" evidence="5">
    <location>
        <begin position="145"/>
        <end position="147"/>
    </location>
    <ligand>
        <name>FAD</name>
        <dbReference type="ChEBI" id="CHEBI:57692"/>
    </ligand>
</feature>
<dbReference type="PRINTS" id="PR00411">
    <property type="entry name" value="PNDRDTASEI"/>
</dbReference>
<keyword evidence="4 5" id="KW-0520">NAD</keyword>
<dbReference type="Pfam" id="PF02852">
    <property type="entry name" value="Pyr_redox_dim"/>
    <property type="match status" value="1"/>
</dbReference>
<feature type="binding site" evidence="5">
    <location>
        <begin position="182"/>
        <end position="189"/>
    </location>
    <ligand>
        <name>NAD(+)</name>
        <dbReference type="ChEBI" id="CHEBI:57540"/>
    </ligand>
</feature>
<dbReference type="Gene3D" id="3.30.390.30">
    <property type="match status" value="1"/>
</dbReference>
<dbReference type="GO" id="GO:0004148">
    <property type="term" value="F:dihydrolipoyl dehydrogenase (NADH) activity"/>
    <property type="evidence" value="ECO:0007669"/>
    <property type="project" value="UniProtKB-EC"/>
</dbReference>
<feature type="binding site" evidence="5">
    <location>
        <position position="311"/>
    </location>
    <ligand>
        <name>FAD</name>
        <dbReference type="ChEBI" id="CHEBI:57692"/>
    </ligand>
</feature>
<dbReference type="InterPro" id="IPR023753">
    <property type="entry name" value="FAD/NAD-binding_dom"/>
</dbReference>
<dbReference type="GO" id="GO:0006103">
    <property type="term" value="P:2-oxoglutarate metabolic process"/>
    <property type="evidence" value="ECO:0007669"/>
    <property type="project" value="TreeGrafter"/>
</dbReference>
<sequence>MTETKRYDVVVLGGGAVGENAAARCASGGLSVVLVETDRFGGECSYWACMPSKALLRSGHALAAARRVGGAREAVSGDLDANEVLRRRDSFASHWNDSGQVDWAEGAGIEVVRGNAHLVGNRAVEVRGAEGALRLDANHAVVLCTGSAPNLPPVPGLDQVEPWTSREATSAQRVPSSLAVLGAGVVGVEMAQAWARLGSEVTLIDTGSRPLHGMEEFVGELVAQGLREDGVHLRTDTSLSRVTPEEGGVRLELQDGSSFSAQRLLVATGRRPGTEEIGLETVGLRPGEPLSVDDHGLVRGVDGRWLFVVGDATDQPRLTHQGKYAARIAADVIVAAADGTDVTGAADWSTYTATANHGAVPQVVFTDPEVATVGRTSSQAEREGYRTSTVDLELTVAGAVLHADGYRGSARMVVDEDRKVVLGVTFVGQDVAELLHSATIAVVAEVPLERLWHAVPPFPTISEVWLRLLENYGM</sequence>
<dbReference type="PRINTS" id="PR00368">
    <property type="entry name" value="FADPNR"/>
</dbReference>
<dbReference type="PANTHER" id="PTHR22912:SF151">
    <property type="entry name" value="DIHYDROLIPOYL DEHYDROGENASE, MITOCHONDRIAL"/>
    <property type="match status" value="1"/>
</dbReference>
<evidence type="ECO:0000313" key="9">
    <source>
        <dbReference type="EMBL" id="MBA8825498.1"/>
    </source>
</evidence>
<dbReference type="GO" id="GO:0050660">
    <property type="term" value="F:flavin adenine dinucleotide binding"/>
    <property type="evidence" value="ECO:0007669"/>
    <property type="project" value="TreeGrafter"/>
</dbReference>
<dbReference type="SUPFAM" id="SSF51905">
    <property type="entry name" value="FAD/NAD(P)-binding domain"/>
    <property type="match status" value="1"/>
</dbReference>
<feature type="binding site" evidence="5">
    <location>
        <position position="269"/>
    </location>
    <ligand>
        <name>NAD(+)</name>
        <dbReference type="ChEBI" id="CHEBI:57540"/>
    </ligand>
</feature>
<evidence type="ECO:0000259" key="7">
    <source>
        <dbReference type="Pfam" id="PF02852"/>
    </source>
</evidence>
<dbReference type="InterPro" id="IPR004099">
    <property type="entry name" value="Pyr_nucl-diS_OxRdtase_dimer"/>
</dbReference>
<evidence type="ECO:0000259" key="8">
    <source>
        <dbReference type="Pfam" id="PF07992"/>
    </source>
</evidence>
<keyword evidence="2" id="KW-0285">Flavoprotein</keyword>
<dbReference type="EC" id="1.8.1.4" evidence="9"/>
<dbReference type="Gene3D" id="3.50.50.60">
    <property type="entry name" value="FAD/NAD(P)-binding domain"/>
    <property type="match status" value="2"/>
</dbReference>
<keyword evidence="10" id="KW-1185">Reference proteome</keyword>
<keyword evidence="5" id="KW-0547">Nucleotide-binding</keyword>
<reference evidence="9 10" key="1">
    <citation type="submission" date="2020-07" db="EMBL/GenBank/DDBJ databases">
        <title>Sequencing the genomes of 1000 actinobacteria strains.</title>
        <authorList>
            <person name="Klenk H.-P."/>
        </authorList>
    </citation>
    <scope>NUCLEOTIDE SEQUENCE [LARGE SCALE GENOMIC DNA]</scope>
    <source>
        <strain evidence="9 10">DSM 45975</strain>
    </source>
</reference>
<keyword evidence="3 5" id="KW-0274">FAD</keyword>
<dbReference type="Pfam" id="PF07992">
    <property type="entry name" value="Pyr_redox_2"/>
    <property type="match status" value="1"/>
</dbReference>
<feature type="domain" description="Pyridine nucleotide-disulphide oxidoreductase dimerisation" evidence="7">
    <location>
        <begin position="360"/>
        <end position="465"/>
    </location>
</feature>
<evidence type="ECO:0000256" key="5">
    <source>
        <dbReference type="PIRSR" id="PIRSR000350-3"/>
    </source>
</evidence>
<proteinExistence type="inferred from homology"/>
<dbReference type="AlphaFoldDB" id="A0A839E3J7"/>
<comment type="caution">
    <text evidence="9">The sequence shown here is derived from an EMBL/GenBank/DDBJ whole genome shotgun (WGS) entry which is preliminary data.</text>
</comment>
<organism evidence="9 10">
    <name type="scientific">Halosaccharopolyspora lacisalsi</name>
    <dbReference type="NCBI Taxonomy" id="1000566"/>
    <lineage>
        <taxon>Bacteria</taxon>
        <taxon>Bacillati</taxon>
        <taxon>Actinomycetota</taxon>
        <taxon>Actinomycetes</taxon>
        <taxon>Pseudonocardiales</taxon>
        <taxon>Pseudonocardiaceae</taxon>
        <taxon>Halosaccharopolyspora</taxon>
    </lineage>
</organism>
<protein>
    <submittedName>
        <fullName evidence="9">Dihydrolipoamide dehydrogenase</fullName>
        <ecNumber evidence="9">1.8.1.4</ecNumber>
    </submittedName>
</protein>
<evidence type="ECO:0000256" key="4">
    <source>
        <dbReference type="ARBA" id="ARBA00023027"/>
    </source>
</evidence>
<dbReference type="EMBL" id="JACGWZ010000003">
    <property type="protein sequence ID" value="MBA8825498.1"/>
    <property type="molecule type" value="Genomic_DNA"/>
</dbReference>
<evidence type="ECO:0000256" key="3">
    <source>
        <dbReference type="ARBA" id="ARBA00022827"/>
    </source>
</evidence>
<dbReference type="PIRSF" id="PIRSF000350">
    <property type="entry name" value="Mercury_reductase_MerA"/>
    <property type="match status" value="1"/>
</dbReference>
<dbReference type="InterPro" id="IPR001100">
    <property type="entry name" value="Pyr_nuc-diS_OxRdtase"/>
</dbReference>
<keyword evidence="9" id="KW-0560">Oxidoreductase</keyword>
<evidence type="ECO:0000256" key="6">
    <source>
        <dbReference type="PIRSR" id="PIRSR000350-4"/>
    </source>
</evidence>
<feature type="binding site" evidence="5">
    <location>
        <position position="53"/>
    </location>
    <ligand>
        <name>FAD</name>
        <dbReference type="ChEBI" id="CHEBI:57692"/>
    </ligand>
</feature>
<dbReference type="InterPro" id="IPR050151">
    <property type="entry name" value="Class-I_Pyr_Nuc-Dis_Oxidored"/>
</dbReference>
<dbReference type="InterPro" id="IPR016156">
    <property type="entry name" value="FAD/NAD-linked_Rdtase_dimer_sf"/>
</dbReference>
<evidence type="ECO:0000256" key="2">
    <source>
        <dbReference type="ARBA" id="ARBA00022630"/>
    </source>
</evidence>
<dbReference type="RefSeq" id="WP_182544666.1">
    <property type="nucleotide sequence ID" value="NZ_JACGWZ010000003.1"/>
</dbReference>
<comment type="similarity">
    <text evidence="1">Belongs to the class-I pyridine nucleotide-disulfide oxidoreductase family.</text>
</comment>